<dbReference type="EMBL" id="KT007010">
    <property type="protein sequence ID" value="AKQ03328.1"/>
    <property type="molecule type" value="Genomic_DNA"/>
</dbReference>
<dbReference type="InterPro" id="IPR010979">
    <property type="entry name" value="Ribosomal_uS13-like_H2TH"/>
</dbReference>
<dbReference type="Gene3D" id="1.10.8.50">
    <property type="match status" value="1"/>
</dbReference>
<dbReference type="Gene3D" id="4.10.910.10">
    <property type="entry name" value="30s ribosomal protein s13, domain 2"/>
    <property type="match status" value="1"/>
</dbReference>
<dbReference type="InterPro" id="IPR001892">
    <property type="entry name" value="Ribosomal_uS13"/>
</dbReference>
<protein>
    <recommendedName>
        <fullName evidence="4">Small ribosomal subunit protein uS13</fullName>
    </recommendedName>
</protein>
<dbReference type="AlphaFoldDB" id="A0A0H4T6D7"/>
<accession>A0A0H4T6D7</accession>
<dbReference type="PROSITE" id="PS00646">
    <property type="entry name" value="RIBOSOMAL_S13_1"/>
    <property type="match status" value="1"/>
</dbReference>
<dbReference type="Pfam" id="PF00416">
    <property type="entry name" value="Ribosomal_S13"/>
    <property type="match status" value="1"/>
</dbReference>
<comment type="function">
    <text evidence="4">Located at the top of the head of the 30S subunit, it contacts several helices of the 16S rRNA. In the 70S ribosome it contacts the 23S rRNA (bridge B1a) and protein L5 of the 50S subunit (bridge B1b), connecting the 2 subunits; these bridges are implicated in subunit movement.</text>
</comment>
<proteinExistence type="inferred from homology"/>
<comment type="subunit">
    <text evidence="4">Part of the 30S ribosomal subunit. Forms a loose heterodimer with protein S19. Forms two bridges to the 50S subunit in the 70S ribosome.</text>
</comment>
<keyword evidence="2 4" id="KW-0689">Ribosomal protein</keyword>
<evidence type="ECO:0000256" key="2">
    <source>
        <dbReference type="ARBA" id="ARBA00022980"/>
    </source>
</evidence>
<dbReference type="SUPFAM" id="SSF46946">
    <property type="entry name" value="S13-like H2TH domain"/>
    <property type="match status" value="1"/>
</dbReference>
<dbReference type="PROSITE" id="PS50159">
    <property type="entry name" value="RIBOSOMAL_S13_2"/>
    <property type="match status" value="1"/>
</dbReference>
<keyword evidence="4" id="KW-0694">RNA-binding</keyword>
<comment type="similarity">
    <text evidence="1 4 5">Belongs to the universal ribosomal protein uS13 family.</text>
</comment>
<dbReference type="PANTHER" id="PTHR10871:SF3">
    <property type="entry name" value="SMALL RIBOSOMAL SUBUNIT PROTEIN US13"/>
    <property type="match status" value="1"/>
</dbReference>
<evidence type="ECO:0000256" key="4">
    <source>
        <dbReference type="HAMAP-Rule" id="MF_01315"/>
    </source>
</evidence>
<feature type="compositionally biased region" description="Basic residues" evidence="6">
    <location>
        <begin position="136"/>
        <end position="146"/>
    </location>
</feature>
<sequence length="167" mass="19062">MEQKQAEQEKYGEKLVRIHSEDIEGGMRVYAGLTKIKGISWAMANAVCKALGIDKSRKIGSLSPEEIKKISEFIKNPDSRIPHYLLNRRKDFETGKDRHLSGSMLELQKEFDIKRLKKIKSYRGIRHAAGQPVRGQRTKSHFRTNRPKGAGIKSKGKKTGKEGRQFK</sequence>
<dbReference type="HAMAP" id="MF_01315">
    <property type="entry name" value="Ribosomal_uS13"/>
    <property type="match status" value="1"/>
</dbReference>
<evidence type="ECO:0000313" key="7">
    <source>
        <dbReference type="EMBL" id="AKQ03328.1"/>
    </source>
</evidence>
<name>A0A0H4T6D7_9ARCH</name>
<keyword evidence="3 4" id="KW-0687">Ribonucleoprotein</keyword>
<dbReference type="GO" id="GO:0015935">
    <property type="term" value="C:small ribosomal subunit"/>
    <property type="evidence" value="ECO:0007669"/>
    <property type="project" value="TreeGrafter"/>
</dbReference>
<keyword evidence="4" id="KW-0699">rRNA-binding</keyword>
<dbReference type="InterPro" id="IPR018269">
    <property type="entry name" value="Ribosomal_uS13_CS"/>
</dbReference>
<evidence type="ECO:0000256" key="1">
    <source>
        <dbReference type="ARBA" id="ARBA00008080"/>
    </source>
</evidence>
<dbReference type="GO" id="GO:0006412">
    <property type="term" value="P:translation"/>
    <property type="evidence" value="ECO:0007669"/>
    <property type="project" value="UniProtKB-UniRule"/>
</dbReference>
<dbReference type="PANTHER" id="PTHR10871">
    <property type="entry name" value="30S RIBOSOMAL PROTEIN S13/40S RIBOSOMAL PROTEIN S18"/>
    <property type="match status" value="1"/>
</dbReference>
<reference evidence="7" key="1">
    <citation type="journal article" date="2015" name="ISME J.">
        <title>Aquifer environment selects for microbial species cohorts in sediment and groundwater.</title>
        <authorList>
            <person name="Hug L.A."/>
            <person name="Thomas B.C."/>
            <person name="Brown C.T."/>
            <person name="Frischkorn K.R."/>
            <person name="Williams K.H."/>
            <person name="Tringe S.G."/>
            <person name="Banfield J.F."/>
        </authorList>
    </citation>
    <scope>NUCLEOTIDE SEQUENCE</scope>
</reference>
<gene>
    <name evidence="7" type="primary">rps13p</name>
    <name evidence="4" type="synonym">rps13</name>
</gene>
<evidence type="ECO:0000256" key="3">
    <source>
        <dbReference type="ARBA" id="ARBA00023274"/>
    </source>
</evidence>
<organism evidence="7">
    <name type="scientific">uncultured archaeon Rifle_16ft_4_minimus_37913</name>
    <dbReference type="NCBI Taxonomy" id="1665152"/>
    <lineage>
        <taxon>Archaea</taxon>
        <taxon>environmental samples</taxon>
    </lineage>
</organism>
<feature type="region of interest" description="Disordered" evidence="6">
    <location>
        <begin position="127"/>
        <end position="167"/>
    </location>
</feature>
<dbReference type="PIRSF" id="PIRSF002134">
    <property type="entry name" value="Ribosomal_S13"/>
    <property type="match status" value="1"/>
</dbReference>
<evidence type="ECO:0000256" key="5">
    <source>
        <dbReference type="RuleBase" id="RU003830"/>
    </source>
</evidence>
<dbReference type="GO" id="GO:0019843">
    <property type="term" value="F:rRNA binding"/>
    <property type="evidence" value="ECO:0007669"/>
    <property type="project" value="UniProtKB-UniRule"/>
</dbReference>
<evidence type="ECO:0000256" key="6">
    <source>
        <dbReference type="SAM" id="MobiDB-lite"/>
    </source>
</evidence>
<dbReference type="GO" id="GO:0003735">
    <property type="term" value="F:structural constituent of ribosome"/>
    <property type="evidence" value="ECO:0007669"/>
    <property type="project" value="InterPro"/>
</dbReference>
<dbReference type="InterPro" id="IPR027437">
    <property type="entry name" value="Rbsml_uS13_C"/>
</dbReference>
<dbReference type="NCBIfam" id="NF003140">
    <property type="entry name" value="PRK04053.1"/>
    <property type="match status" value="1"/>
</dbReference>
<dbReference type="GO" id="GO:0005829">
    <property type="term" value="C:cytosol"/>
    <property type="evidence" value="ECO:0007669"/>
    <property type="project" value="TreeGrafter"/>
</dbReference>